<dbReference type="GO" id="GO:0000124">
    <property type="term" value="C:SAGA complex"/>
    <property type="evidence" value="ECO:0007669"/>
    <property type="project" value="InterPro"/>
</dbReference>
<feature type="compositionally biased region" description="Polar residues" evidence="1">
    <location>
        <begin position="617"/>
        <end position="635"/>
    </location>
</feature>
<feature type="compositionally biased region" description="Pro residues" evidence="1">
    <location>
        <begin position="47"/>
        <end position="59"/>
    </location>
</feature>
<dbReference type="PANTHER" id="PTHR13526">
    <property type="entry name" value="TRANSCRIPTION FACTOR SPT20 HOMOLOG"/>
    <property type="match status" value="1"/>
</dbReference>
<dbReference type="PANTHER" id="PTHR13526:SF8">
    <property type="entry name" value="TRANSCRIPTION FACTOR SPT20 HOMOLOG"/>
    <property type="match status" value="1"/>
</dbReference>
<evidence type="ECO:0000259" key="2">
    <source>
        <dbReference type="Pfam" id="PF12090"/>
    </source>
</evidence>
<dbReference type="AlphaFoldDB" id="A0A0H5RAC2"/>
<protein>
    <recommendedName>
        <fullName evidence="2">Spt20-like SEP domain-containing protein</fullName>
    </recommendedName>
</protein>
<feature type="region of interest" description="Disordered" evidence="1">
    <location>
        <begin position="44"/>
        <end position="64"/>
    </location>
</feature>
<dbReference type="GO" id="GO:0006357">
    <property type="term" value="P:regulation of transcription by RNA polymerase II"/>
    <property type="evidence" value="ECO:0007669"/>
    <property type="project" value="TreeGrafter"/>
</dbReference>
<name>A0A0H5RAC2_9EUKA</name>
<evidence type="ECO:0000313" key="3">
    <source>
        <dbReference type="EMBL" id="CRZ10617.1"/>
    </source>
</evidence>
<dbReference type="Pfam" id="PF12090">
    <property type="entry name" value="Spt20_SEP"/>
    <property type="match status" value="1"/>
</dbReference>
<dbReference type="InterPro" id="IPR021950">
    <property type="entry name" value="Spt20"/>
</dbReference>
<reference evidence="3" key="1">
    <citation type="submission" date="2015-04" db="EMBL/GenBank/DDBJ databases">
        <title>The genome sequence of the plant pathogenic Rhizarian Plasmodiophora brassicae reveals insights in its biotrophic life cycle and the origin of chitin synthesis.</title>
        <authorList>
            <person name="Schwelm A."/>
            <person name="Fogelqvist J."/>
            <person name="Knaust A."/>
            <person name="Julke S."/>
            <person name="Lilja T."/>
            <person name="Dhandapani V."/>
            <person name="Bonilla-Rosso G."/>
            <person name="Karlsson M."/>
            <person name="Shevchenko A."/>
            <person name="Choi S.R."/>
            <person name="Kim H.G."/>
            <person name="Park J.Y."/>
            <person name="Lim Y.P."/>
            <person name="Ludwig-Muller J."/>
            <person name="Dixelius C."/>
        </authorList>
    </citation>
    <scope>NUCLEOTIDE SEQUENCE</scope>
    <source>
        <tissue evidence="3">Potato root galls</tissue>
    </source>
</reference>
<dbReference type="EMBL" id="HACM01010175">
    <property type="protein sequence ID" value="CRZ10617.1"/>
    <property type="molecule type" value="Transcribed_RNA"/>
</dbReference>
<accession>A0A0H5RAC2</accession>
<feature type="region of interest" description="Disordered" evidence="1">
    <location>
        <begin position="616"/>
        <end position="657"/>
    </location>
</feature>
<organism evidence="3">
    <name type="scientific">Spongospora subterranea</name>
    <dbReference type="NCBI Taxonomy" id="70186"/>
    <lineage>
        <taxon>Eukaryota</taxon>
        <taxon>Sar</taxon>
        <taxon>Rhizaria</taxon>
        <taxon>Endomyxa</taxon>
        <taxon>Phytomyxea</taxon>
        <taxon>Plasmodiophorida</taxon>
        <taxon>Plasmodiophoridae</taxon>
        <taxon>Spongospora</taxon>
    </lineage>
</organism>
<proteinExistence type="predicted"/>
<dbReference type="InterPro" id="IPR046468">
    <property type="entry name" value="Spt20-like_SEP"/>
</dbReference>
<evidence type="ECO:0000256" key="1">
    <source>
        <dbReference type="SAM" id="MobiDB-lite"/>
    </source>
</evidence>
<sequence length="657" mass="74004">MEVSSSTAEPDGRVLPDKYDRVKFPVNKRRAHVKGFKWVKRARIGSCPPPSRPPSPAPKPGIGHHATTIEELIPTNLNTLFPPINLYRFVKHSRDSITRRLMSQEKARAMPVLGDDSLRKVLHEEMLKLSFPKADKNIRMFFRGGFAIERIPDVKPAVQLHLFQRGFSLGSDNNAWHEYDRHSKQFLSAIDNGILPPYISEMLRNAKWTFYDGFVVMDIVDYREMTEFCPQPTIRRVLLKPTAETVSGDIERLCDLKVLTKIDDAQMDDLKIALEERILRANAPNICLEPSVRVLQVASVMNYNLNQHNVPKLTRRQIARCLKSPQRRQQILDQGITKVKAPSMVALGWSRLPDVPGLKPMQDRTRTLLRCANYVQHSQAGTCNHARNILLNDSISRYTIFNNAVAPEPQGATPRLTIQSKVKLHAPNSRPIKMILPKPGDVRSLRFFSQRNMRQMHDLFIFSRPCRLGVPDPPVSSGTYEGILKITSEGDKKPDILRFNIGNHETTNKFVSAYITQSQREGRVMLHDKDPNNTGPPVLPKLLSLPPQESPQWSSPPMTVKSEHVINKAAAQIMQSLPNVSTSTVAAEHEQHFPAWPSGSRPTTAHMQALQHARMQLHQSNVTPSSPNPSWTAKSPAQPAPRRGGNKGGRNPKPLTS</sequence>
<dbReference type="GO" id="GO:0003712">
    <property type="term" value="F:transcription coregulator activity"/>
    <property type="evidence" value="ECO:0007669"/>
    <property type="project" value="InterPro"/>
</dbReference>
<feature type="domain" description="Spt20-like SEP" evidence="2">
    <location>
        <begin position="154"/>
        <end position="301"/>
    </location>
</feature>